<dbReference type="InterPro" id="IPR036249">
    <property type="entry name" value="Thioredoxin-like_sf"/>
</dbReference>
<dbReference type="EMBL" id="CP042476">
    <property type="protein sequence ID" value="QED37165.1"/>
    <property type="molecule type" value="Genomic_DNA"/>
</dbReference>
<reference evidence="2 3" key="1">
    <citation type="submission" date="2019-08" db="EMBL/GenBank/DDBJ databases">
        <title>Antarcticibacterium arcticum sp. nov., a bacterium isolated from marine sediment of the Canadian Beaufort Sea.</title>
        <authorList>
            <person name="Lee Y.M."/>
            <person name="Baek K."/>
            <person name="Lee D.-H."/>
            <person name="Shin S.C."/>
            <person name="Jin Y.K."/>
            <person name="Park Y."/>
        </authorList>
    </citation>
    <scope>NUCLEOTIDE SEQUENCE [LARGE SCALE GENOMIC DNA]</scope>
    <source>
        <strain evidence="2 3">PAMC 28998</strain>
    </source>
</reference>
<name>A0A5B8YH07_9FLAO</name>
<evidence type="ECO:0000313" key="3">
    <source>
        <dbReference type="Proteomes" id="UP000321954"/>
    </source>
</evidence>
<dbReference type="InterPro" id="IPR012336">
    <property type="entry name" value="Thioredoxin-like_fold"/>
</dbReference>
<dbReference type="Proteomes" id="UP000321954">
    <property type="component" value="Chromosome"/>
</dbReference>
<evidence type="ECO:0000259" key="1">
    <source>
        <dbReference type="Pfam" id="PF13192"/>
    </source>
</evidence>
<evidence type="ECO:0000313" key="2">
    <source>
        <dbReference type="EMBL" id="QED37165.1"/>
    </source>
</evidence>
<accession>A0A5B8YH07</accession>
<dbReference type="SUPFAM" id="SSF52833">
    <property type="entry name" value="Thioredoxin-like"/>
    <property type="match status" value="1"/>
</dbReference>
<keyword evidence="3" id="KW-1185">Reference proteome</keyword>
<dbReference type="RefSeq" id="WP_146831757.1">
    <property type="nucleotide sequence ID" value="NZ_CP042476.1"/>
</dbReference>
<protein>
    <submittedName>
        <fullName evidence="2">Glutaredoxin</fullName>
    </submittedName>
</protein>
<dbReference type="OrthoDB" id="2080764at2"/>
<dbReference type="AlphaFoldDB" id="A0A5B8YH07"/>
<proteinExistence type="predicted"/>
<dbReference type="KEGG" id="anp:FK178_05330"/>
<feature type="domain" description="Thioredoxin-like fold" evidence="1">
    <location>
        <begin position="4"/>
        <end position="81"/>
    </location>
</feature>
<gene>
    <name evidence="2" type="ORF">FK178_05330</name>
</gene>
<dbReference type="Pfam" id="PF13192">
    <property type="entry name" value="Thioredoxin_3"/>
    <property type="match status" value="1"/>
</dbReference>
<organism evidence="2 3">
    <name type="scientific">Antarcticibacterium arcticum</name>
    <dbReference type="NCBI Taxonomy" id="2585771"/>
    <lineage>
        <taxon>Bacteria</taxon>
        <taxon>Pseudomonadati</taxon>
        <taxon>Bacteroidota</taxon>
        <taxon>Flavobacteriia</taxon>
        <taxon>Flavobacteriales</taxon>
        <taxon>Flavobacteriaceae</taxon>
        <taxon>Antarcticibacterium</taxon>
    </lineage>
</organism>
<dbReference type="Gene3D" id="3.40.30.10">
    <property type="entry name" value="Glutaredoxin"/>
    <property type="match status" value="1"/>
</dbReference>
<sequence length="89" mass="9681">MKRQVEIFTANCPVCDPVVKMVKDLACDNCELTTYDLVKQCDDKSCVSKINEYGIKNLPAIAVDGKLLDCCKGNAITKEKLINAGIGKA</sequence>